<gene>
    <name evidence="4" type="ORF">ACFQ03_04940</name>
</gene>
<organism evidence="4 5">
    <name type="scientific">Paenibacillus residui</name>
    <dbReference type="NCBI Taxonomy" id="629724"/>
    <lineage>
        <taxon>Bacteria</taxon>
        <taxon>Bacillati</taxon>
        <taxon>Bacillota</taxon>
        <taxon>Bacilli</taxon>
        <taxon>Bacillales</taxon>
        <taxon>Paenibacillaceae</taxon>
        <taxon>Paenibacillus</taxon>
    </lineage>
</organism>
<dbReference type="InterPro" id="IPR032551">
    <property type="entry name" value="BscR_C"/>
</dbReference>
<feature type="domain" description="HTH tetR-type" evidence="3">
    <location>
        <begin position="3"/>
        <end position="63"/>
    </location>
</feature>
<dbReference type="PANTHER" id="PTHR30055:SF207">
    <property type="entry name" value="HTH-TYPE TRANSCRIPTIONAL REPRESSOR FATR"/>
    <property type="match status" value="1"/>
</dbReference>
<evidence type="ECO:0000256" key="2">
    <source>
        <dbReference type="PROSITE-ProRule" id="PRU00335"/>
    </source>
</evidence>
<dbReference type="PRINTS" id="PR00455">
    <property type="entry name" value="HTHTETR"/>
</dbReference>
<proteinExistence type="predicted"/>
<reference evidence="5" key="1">
    <citation type="journal article" date="2019" name="Int. J. Syst. Evol. Microbiol.">
        <title>The Global Catalogue of Microorganisms (GCM) 10K type strain sequencing project: providing services to taxonomists for standard genome sequencing and annotation.</title>
        <authorList>
            <consortium name="The Broad Institute Genomics Platform"/>
            <consortium name="The Broad Institute Genome Sequencing Center for Infectious Disease"/>
            <person name="Wu L."/>
            <person name="Ma J."/>
        </authorList>
    </citation>
    <scope>NUCLEOTIDE SEQUENCE [LARGE SCALE GENOMIC DNA]</scope>
    <source>
        <strain evidence="5">CCUG 57263</strain>
    </source>
</reference>
<dbReference type="EMBL" id="JBHTIU010000013">
    <property type="protein sequence ID" value="MFD0868484.1"/>
    <property type="molecule type" value="Genomic_DNA"/>
</dbReference>
<dbReference type="InterPro" id="IPR023772">
    <property type="entry name" value="DNA-bd_HTH_TetR-type_CS"/>
</dbReference>
<dbReference type="Gene3D" id="1.10.357.10">
    <property type="entry name" value="Tetracycline Repressor, domain 2"/>
    <property type="match status" value="1"/>
</dbReference>
<dbReference type="PROSITE" id="PS01081">
    <property type="entry name" value="HTH_TETR_1"/>
    <property type="match status" value="1"/>
</dbReference>
<evidence type="ECO:0000313" key="4">
    <source>
        <dbReference type="EMBL" id="MFD0868484.1"/>
    </source>
</evidence>
<dbReference type="InterPro" id="IPR050109">
    <property type="entry name" value="HTH-type_TetR-like_transc_reg"/>
</dbReference>
<evidence type="ECO:0000256" key="1">
    <source>
        <dbReference type="ARBA" id="ARBA00023125"/>
    </source>
</evidence>
<evidence type="ECO:0000259" key="3">
    <source>
        <dbReference type="PROSITE" id="PS50977"/>
    </source>
</evidence>
<dbReference type="Pfam" id="PF00440">
    <property type="entry name" value="TetR_N"/>
    <property type="match status" value="1"/>
</dbReference>
<dbReference type="SUPFAM" id="SSF48498">
    <property type="entry name" value="Tetracyclin repressor-like, C-terminal domain"/>
    <property type="match status" value="1"/>
</dbReference>
<comment type="caution">
    <text evidence="4">The sequence shown here is derived from an EMBL/GenBank/DDBJ whole genome shotgun (WGS) entry which is preliminary data.</text>
</comment>
<dbReference type="InterPro" id="IPR036271">
    <property type="entry name" value="Tet_transcr_reg_TetR-rel_C_sf"/>
</dbReference>
<protein>
    <submittedName>
        <fullName evidence="4">TetR/AcrR family transcriptional regulator</fullName>
    </submittedName>
</protein>
<keyword evidence="5" id="KW-1185">Reference proteome</keyword>
<dbReference type="PROSITE" id="PS50977">
    <property type="entry name" value="HTH_TETR_2"/>
    <property type="match status" value="1"/>
</dbReference>
<dbReference type="RefSeq" id="WP_379286489.1">
    <property type="nucleotide sequence ID" value="NZ_JBHTIU010000013.1"/>
</dbReference>
<dbReference type="Proteomes" id="UP001597120">
    <property type="component" value="Unassembled WGS sequence"/>
</dbReference>
<dbReference type="InterPro" id="IPR009057">
    <property type="entry name" value="Homeodomain-like_sf"/>
</dbReference>
<dbReference type="SUPFAM" id="SSF46689">
    <property type="entry name" value="Homeodomain-like"/>
    <property type="match status" value="1"/>
</dbReference>
<feature type="DNA-binding region" description="H-T-H motif" evidence="2">
    <location>
        <begin position="26"/>
        <end position="45"/>
    </location>
</feature>
<accession>A0ABW3D6Z7</accession>
<dbReference type="PANTHER" id="PTHR30055">
    <property type="entry name" value="HTH-TYPE TRANSCRIPTIONAL REGULATOR RUTR"/>
    <property type="match status" value="1"/>
</dbReference>
<sequence length="189" mass="21082">MSKNKRMDILEAALELFAERGYDGTTVPTIADQAQVGAGTIYRYFANKEVLVNSLFQECIQQLTNTLMTNVPPAAAPIRERFKHIFFRISEYAGAHGQALTFIASHSDAPFLNESSREMFEQFLDLIRGVIDEGKEQGMICPLPSNALIAMVYGAMVQLFNMMKTGALEETPGLLAQIEECCWNAIRVH</sequence>
<dbReference type="Pfam" id="PF16295">
    <property type="entry name" value="TetR_C_10"/>
    <property type="match status" value="1"/>
</dbReference>
<keyword evidence="1 2" id="KW-0238">DNA-binding</keyword>
<dbReference type="InterPro" id="IPR001647">
    <property type="entry name" value="HTH_TetR"/>
</dbReference>
<name>A0ABW3D6Z7_9BACL</name>
<evidence type="ECO:0000313" key="5">
    <source>
        <dbReference type="Proteomes" id="UP001597120"/>
    </source>
</evidence>